<dbReference type="PANTHER" id="PTHR42926">
    <property type="match status" value="1"/>
</dbReference>
<dbReference type="PATRIC" id="fig|762836.4.peg.2701"/>
<evidence type="ECO:0000256" key="6">
    <source>
        <dbReference type="ARBA" id="ARBA00022801"/>
    </source>
</evidence>
<keyword evidence="3 8" id="KW-0808">Transferase</keyword>
<dbReference type="GO" id="GO:0016787">
    <property type="term" value="F:hydrolase activity"/>
    <property type="evidence" value="ECO:0007669"/>
    <property type="project" value="UniProtKB-KW"/>
</dbReference>
<dbReference type="InterPro" id="IPR027417">
    <property type="entry name" value="P-loop_NTPase"/>
</dbReference>
<proteinExistence type="predicted"/>
<dbReference type="Proteomes" id="UP000175989">
    <property type="component" value="Unassembled WGS sequence"/>
</dbReference>
<feature type="domain" description="KaiC" evidence="7">
    <location>
        <begin position="264"/>
        <end position="497"/>
    </location>
</feature>
<sequence length="497" mass="53980">MAAVPVRVDMTTFSAASPSPDNALSARIPLLQTGVPGFDQILGGGFPSHSLYLLQGLAGSGKTTLACQIGYHHAHQGKKVLILTLIAETHGKMLNHLSSFSFFDEQLVGDRIVFIGAYPDLLKGGLRQLLKSIAATLGEQRPDIMIIDGFRTVRDAKPTDVALSEFMLSLNSLVSTMRCTTFLLSPTEGNVADSENTLVDGLIELSQYEHGLNLIREIKVFKLRGSKHLLGRHVFEVGADGIAIYPRLEAVSTSTGAMPGVSRQRLGFGIEGWDRLTHGGVAKGSTTALLGNPGVGKTLMGMHFIYDGLKRGEPCLVVGFYESPEALLEKARSVGLDFRTYYDSGALQVIWNPPLEILVDSLAHTMLRNVEARQVSRLLVDGVDGLREIVMHPGRSRSFLAALVNELRCRNVTTFFTQELAYFGQAPGDGEIAASMLFENIILMRYVDANGINRRQIGVLKLRENGYDAANHILLISDQGMSIEEAVAGPVHLTPTL</sequence>
<evidence type="ECO:0000259" key="7">
    <source>
        <dbReference type="PROSITE" id="PS51146"/>
    </source>
</evidence>
<dbReference type="PIRSF" id="PIRSF039117">
    <property type="entry name" value="KaiC"/>
    <property type="match status" value="1"/>
</dbReference>
<dbReference type="Gene3D" id="3.40.50.300">
    <property type="entry name" value="P-loop containing nucleotide triphosphate hydrolases"/>
    <property type="match status" value="2"/>
</dbReference>
<dbReference type="AlphaFoldDB" id="A0A1E7WKQ8"/>
<organism evidence="8 9">
    <name type="scientific">Duganella phyllosphaerae</name>
    <dbReference type="NCBI Taxonomy" id="762836"/>
    <lineage>
        <taxon>Bacteria</taxon>
        <taxon>Pseudomonadati</taxon>
        <taxon>Pseudomonadota</taxon>
        <taxon>Betaproteobacteria</taxon>
        <taxon>Burkholderiales</taxon>
        <taxon>Oxalobacteraceae</taxon>
        <taxon>Telluria group</taxon>
        <taxon>Duganella</taxon>
    </lineage>
</organism>
<evidence type="ECO:0000256" key="3">
    <source>
        <dbReference type="ARBA" id="ARBA00022679"/>
    </source>
</evidence>
<evidence type="ECO:0000313" key="8">
    <source>
        <dbReference type="EMBL" id="OEZ99580.1"/>
    </source>
</evidence>
<comment type="caution">
    <text evidence="8">The sequence shown here is derived from an EMBL/GenBank/DDBJ whole genome shotgun (WGS) entry which is preliminary data.</text>
</comment>
<dbReference type="EC" id="2.7.11.1" evidence="1"/>
<dbReference type="InterPro" id="IPR010624">
    <property type="entry name" value="KaiC_dom"/>
</dbReference>
<feature type="domain" description="KaiC" evidence="7">
    <location>
        <begin position="29"/>
        <end position="258"/>
    </location>
</feature>
<dbReference type="Pfam" id="PF06745">
    <property type="entry name" value="ATPase"/>
    <property type="match status" value="2"/>
</dbReference>
<keyword evidence="2" id="KW-0597">Phosphoprotein</keyword>
<dbReference type="EMBL" id="LROM01000087">
    <property type="protein sequence ID" value="OEZ99580.1"/>
    <property type="molecule type" value="Genomic_DNA"/>
</dbReference>
<keyword evidence="9" id="KW-1185">Reference proteome</keyword>
<keyword evidence="4" id="KW-0677">Repeat</keyword>
<dbReference type="GO" id="GO:0004674">
    <property type="term" value="F:protein serine/threonine kinase activity"/>
    <property type="evidence" value="ECO:0007669"/>
    <property type="project" value="UniProtKB-EC"/>
</dbReference>
<dbReference type="CDD" id="cd01124">
    <property type="entry name" value="KaiC-like"/>
    <property type="match status" value="1"/>
</dbReference>
<evidence type="ECO:0000256" key="5">
    <source>
        <dbReference type="ARBA" id="ARBA00022777"/>
    </source>
</evidence>
<dbReference type="InterPro" id="IPR030665">
    <property type="entry name" value="KaiC"/>
</dbReference>
<accession>A0A1E7WKQ8</accession>
<dbReference type="PROSITE" id="PS51146">
    <property type="entry name" value="KAIC"/>
    <property type="match status" value="2"/>
</dbReference>
<reference evidence="9" key="1">
    <citation type="journal article" date="2016" name="Front. Microbiol.">
        <title>Molecular Keys to the Janthinobacterium and Duganella spp. Interaction with the Plant Pathogen Fusarium graminearum.</title>
        <authorList>
            <person name="Haack F.S."/>
            <person name="Poehlein A."/>
            <person name="Kroger C."/>
            <person name="Voigt C.A."/>
            <person name="Piepenbring M."/>
            <person name="Bode H.B."/>
            <person name="Daniel R."/>
            <person name="Schafer W."/>
            <person name="Streit W.R."/>
        </authorList>
    </citation>
    <scope>NUCLEOTIDE SEQUENCE [LARGE SCALE GENOMIC DNA]</scope>
    <source>
        <strain evidence="9">T54</strain>
    </source>
</reference>
<evidence type="ECO:0000256" key="4">
    <source>
        <dbReference type="ARBA" id="ARBA00022737"/>
    </source>
</evidence>
<evidence type="ECO:0000256" key="2">
    <source>
        <dbReference type="ARBA" id="ARBA00022553"/>
    </source>
</evidence>
<dbReference type="GO" id="GO:0005524">
    <property type="term" value="F:ATP binding"/>
    <property type="evidence" value="ECO:0007669"/>
    <property type="project" value="InterPro"/>
</dbReference>
<dbReference type="InterPro" id="IPR051347">
    <property type="entry name" value="Circadian_clock_KaiC-rel"/>
</dbReference>
<dbReference type="PRINTS" id="PR01874">
    <property type="entry name" value="DNAREPAIRADA"/>
</dbReference>
<gene>
    <name evidence="8" type="primary">kaiC_2</name>
    <name evidence="8" type="ORF">DUPY_26240</name>
</gene>
<protein>
    <recommendedName>
        <fullName evidence="1">non-specific serine/threonine protein kinase</fullName>
        <ecNumber evidence="1">2.7.11.1</ecNumber>
    </recommendedName>
</protein>
<evidence type="ECO:0000256" key="1">
    <source>
        <dbReference type="ARBA" id="ARBA00012513"/>
    </source>
</evidence>
<keyword evidence="6" id="KW-0378">Hydrolase</keyword>
<keyword evidence="5 8" id="KW-0418">Kinase</keyword>
<dbReference type="SUPFAM" id="SSF52540">
    <property type="entry name" value="P-loop containing nucleoside triphosphate hydrolases"/>
    <property type="match status" value="2"/>
</dbReference>
<dbReference type="InterPro" id="IPR014774">
    <property type="entry name" value="KaiC-like_dom"/>
</dbReference>
<dbReference type="PANTHER" id="PTHR42926:SF1">
    <property type="entry name" value="CIRCADIAN CLOCK OSCILLATOR PROTEIN KAIC 1"/>
    <property type="match status" value="1"/>
</dbReference>
<name>A0A1E7WKQ8_9BURK</name>
<evidence type="ECO:0000313" key="9">
    <source>
        <dbReference type="Proteomes" id="UP000175989"/>
    </source>
</evidence>